<dbReference type="InterPro" id="IPR027417">
    <property type="entry name" value="P-loop_NTPase"/>
</dbReference>
<sequence>MKKNAFKEAVRRELARQSFIDFVSYTKTDFIRGWFNEKVAKELEQFYQDVIDGKQPRLLIMAPPRSGKSELFSRRFPAWAFGKNPDIQIIATSYSADLSSRMNRDVQKIIDDEKYVALFRETRLNNKNMIKVSTKPTRNCEMFEIVGKQGAYRSAGVGGGITGMGADIAIIDDPVKDGKEANSATIREAIWDWYTSTLYTRLSPCSGILLGMTRWHEDDLAGRLIEDMKQGGDYWKIVRFPAIAEEQEEHRKEGEALHPERFSTKHLLKIKKAVGSHTWNALFQQRPTGKGGDILRGDWLKRYTVAPQFKKVGVYADTALKTKEVNDYSVLLLAAVAVDGGMYILDILRGKWEGFQLEQKTVDFWNKHKHLKPHSLMIEDKASGTGLIQSLKKKQNIPVRSAIPNKDKYTRVIEVQGYFESGYIHIPQSADWVSEFIKELESFTATNSHKHDDQVDTVVMAVNDLIANPRVSFLDTL</sequence>
<reference evidence="3 5" key="1">
    <citation type="submission" date="2019-03" db="EMBL/GenBank/DDBJ databases">
        <title>Long-read sequencing reveals hyperdense prophage content in a complex bacterial symbiont genome.</title>
        <authorList>
            <person name="Frost C.L."/>
            <person name="Siozios S."/>
            <person name="Nadal-Jimenez P."/>
            <person name="Brockhurst M.A."/>
            <person name="King K.C."/>
            <person name="Darby A.C."/>
            <person name="Hurst G.D.D."/>
        </authorList>
    </citation>
    <scope>NUCLEOTIDE SEQUENCE [LARGE SCALE GENOMIC DNA]</scope>
    <source>
        <strain evidence="3 5">FIN</strain>
        <plasmid evidence="5">parsfin11</plasmid>
        <plasmid evidence="3">pArsFIN11</plasmid>
    </source>
</reference>
<dbReference type="RefSeq" id="WP_246067639.1">
    <property type="nucleotide sequence ID" value="NZ_CP038623.1"/>
</dbReference>
<dbReference type="InterPro" id="IPR035421">
    <property type="entry name" value="Terminase_6C"/>
</dbReference>
<protein>
    <submittedName>
        <fullName evidence="4">Phage terminase large subunit</fullName>
    </submittedName>
    <submittedName>
        <fullName evidence="3">Terminase-like family protein</fullName>
    </submittedName>
</protein>
<feature type="domain" description="Terminase large subunit gp17-like C-terminal" evidence="2">
    <location>
        <begin position="315"/>
        <end position="463"/>
    </location>
</feature>
<evidence type="ECO:0000313" key="3">
    <source>
        <dbReference type="EMBL" id="QBY46818.1"/>
    </source>
</evidence>
<gene>
    <name evidence="4" type="primary">terL</name>
    <name evidence="3" type="ORF">ArsFIN_54290</name>
    <name evidence="4" type="ORF">QE258_26670</name>
</gene>
<dbReference type="EMBL" id="CP038623">
    <property type="protein sequence ID" value="QBY46818.1"/>
    <property type="molecule type" value="Genomic_DNA"/>
</dbReference>
<accession>A0A4P7LAI2</accession>
<dbReference type="Proteomes" id="UP000295134">
    <property type="component" value="Plasmid pArsFIN11"/>
</dbReference>
<dbReference type="InterPro" id="IPR006517">
    <property type="entry name" value="Phage_terminase_lsu-like_C"/>
</dbReference>
<reference evidence="4" key="2">
    <citation type="submission" date="2023-04" db="EMBL/GenBank/DDBJ databases">
        <title>Genome dynamics across the evolutionary transition to endosymbiosis.</title>
        <authorList>
            <person name="Siozios S."/>
            <person name="Nadal-Jimenez P."/>
            <person name="Azagi T."/>
            <person name="Sprong H."/>
            <person name="Frost C.L."/>
            <person name="Parratt S.R."/>
            <person name="Taylor G."/>
            <person name="Brettell L."/>
            <person name="Lew K.C."/>
            <person name="Croft L."/>
            <person name="King K.C."/>
            <person name="Brockhurst M.A."/>
            <person name="Hypsa V."/>
            <person name="Novakova E."/>
            <person name="Darby A.C."/>
            <person name="Hurst G.D.D."/>
        </authorList>
    </citation>
    <scope>NUCLEOTIDE SEQUENCE</scope>
    <source>
        <strain evidence="4">ANv_CAN</strain>
        <plasmid evidence="4">paNv_CAN10</plasmid>
    </source>
</reference>
<organism evidence="3 5">
    <name type="scientific">Arsenophonus nasoniae</name>
    <name type="common">son-killer infecting Nasonia vitripennis</name>
    <dbReference type="NCBI Taxonomy" id="638"/>
    <lineage>
        <taxon>Bacteria</taxon>
        <taxon>Pseudomonadati</taxon>
        <taxon>Pseudomonadota</taxon>
        <taxon>Gammaproteobacteria</taxon>
        <taxon>Enterobacterales</taxon>
        <taxon>Morganellaceae</taxon>
        <taxon>Arsenophonus</taxon>
    </lineage>
</organism>
<keyword evidence="1" id="KW-1188">Viral release from host cell</keyword>
<evidence type="ECO:0000313" key="4">
    <source>
        <dbReference type="EMBL" id="WGM08891.1"/>
    </source>
</evidence>
<dbReference type="Proteomes" id="UP001177592">
    <property type="component" value="Plasmid paNv_CAN10"/>
</dbReference>
<name>A0A4P7LAI2_9GAMM</name>
<keyword evidence="6" id="KW-1185">Reference proteome</keyword>
<dbReference type="Gene3D" id="3.30.420.240">
    <property type="match status" value="1"/>
</dbReference>
<dbReference type="AlphaFoldDB" id="A0A4P7LAI2"/>
<dbReference type="Pfam" id="PF03237">
    <property type="entry name" value="Terminase_6N"/>
    <property type="match status" value="1"/>
</dbReference>
<evidence type="ECO:0000256" key="1">
    <source>
        <dbReference type="ARBA" id="ARBA00022612"/>
    </source>
</evidence>
<dbReference type="GeneID" id="39751735"/>
<proteinExistence type="predicted"/>
<dbReference type="Pfam" id="PF17289">
    <property type="entry name" value="Terminase_6C"/>
    <property type="match status" value="1"/>
</dbReference>
<dbReference type="NCBIfam" id="TIGR01630">
    <property type="entry name" value="psiM2_ORF9"/>
    <property type="match status" value="1"/>
</dbReference>
<keyword evidence="3" id="KW-0614">Plasmid</keyword>
<evidence type="ECO:0000259" key="2">
    <source>
        <dbReference type="Pfam" id="PF17289"/>
    </source>
</evidence>
<evidence type="ECO:0000313" key="6">
    <source>
        <dbReference type="Proteomes" id="UP001177592"/>
    </source>
</evidence>
<geneLocation type="plasmid" evidence="4 6">
    <name>paNv_CAN10</name>
</geneLocation>
<dbReference type="EMBL" id="CP123533">
    <property type="protein sequence ID" value="WGM08891.1"/>
    <property type="molecule type" value="Genomic_DNA"/>
</dbReference>
<geneLocation type="plasmid" evidence="3">
    <name>pArsFIN11</name>
</geneLocation>
<dbReference type="KEGG" id="ans:ArsFIN_54290"/>
<dbReference type="Gene3D" id="3.40.50.300">
    <property type="entry name" value="P-loop containing nucleotide triphosphate hydrolases"/>
    <property type="match status" value="1"/>
</dbReference>
<geneLocation type="plasmid" evidence="5">
    <name>parsfin11</name>
</geneLocation>
<evidence type="ECO:0000313" key="5">
    <source>
        <dbReference type="Proteomes" id="UP000295134"/>
    </source>
</evidence>